<dbReference type="GO" id="GO:0015423">
    <property type="term" value="F:ABC-type maltose transporter activity"/>
    <property type="evidence" value="ECO:0007669"/>
    <property type="project" value="TreeGrafter"/>
</dbReference>
<keyword evidence="4 6" id="KW-0067">ATP-binding</keyword>
<evidence type="ECO:0000256" key="4">
    <source>
        <dbReference type="ARBA" id="ARBA00022840"/>
    </source>
</evidence>
<dbReference type="InterPro" id="IPR047641">
    <property type="entry name" value="ABC_transpr_MalK/UgpC-like"/>
</dbReference>
<dbReference type="GO" id="GO:0005524">
    <property type="term" value="F:ATP binding"/>
    <property type="evidence" value="ECO:0007669"/>
    <property type="project" value="UniProtKB-KW"/>
</dbReference>
<dbReference type="NCBIfam" id="NF008653">
    <property type="entry name" value="PRK11650.1"/>
    <property type="match status" value="1"/>
</dbReference>
<keyword evidence="3" id="KW-0547">Nucleotide-binding</keyword>
<evidence type="ECO:0000256" key="2">
    <source>
        <dbReference type="ARBA" id="ARBA00022597"/>
    </source>
</evidence>
<dbReference type="SMART" id="SM00382">
    <property type="entry name" value="AAA"/>
    <property type="match status" value="1"/>
</dbReference>
<dbReference type="AlphaFoldDB" id="I4CT00"/>
<dbReference type="RefSeq" id="WP_014820170.1">
    <property type="nucleotide sequence ID" value="NC_018028.1"/>
</dbReference>
<dbReference type="Gene3D" id="2.40.50.100">
    <property type="match status" value="1"/>
</dbReference>
<keyword evidence="2" id="KW-0762">Sugar transport</keyword>
<dbReference type="Pfam" id="PF00005">
    <property type="entry name" value="ABC_tran"/>
    <property type="match status" value="1"/>
</dbReference>
<dbReference type="Gene3D" id="3.40.50.300">
    <property type="entry name" value="P-loop containing nucleotide triphosphate hydrolases"/>
    <property type="match status" value="1"/>
</dbReference>
<protein>
    <submittedName>
        <fullName evidence="6">Maltose/maltodextrin ABC transporter ATP-binding protein</fullName>
    </submittedName>
</protein>
<dbReference type="InterPro" id="IPR003439">
    <property type="entry name" value="ABC_transporter-like_ATP-bd"/>
</dbReference>
<gene>
    <name evidence="6" type="ORF">A458_09825</name>
</gene>
<proteinExistence type="predicted"/>
<dbReference type="InterPro" id="IPR027417">
    <property type="entry name" value="P-loop_NTPase"/>
</dbReference>
<organism evidence="6 7">
    <name type="scientific">Stutzerimonas stutzeri CCUG 29243</name>
    <dbReference type="NCBI Taxonomy" id="1196835"/>
    <lineage>
        <taxon>Bacteria</taxon>
        <taxon>Pseudomonadati</taxon>
        <taxon>Pseudomonadota</taxon>
        <taxon>Gammaproteobacteria</taxon>
        <taxon>Pseudomonadales</taxon>
        <taxon>Pseudomonadaceae</taxon>
        <taxon>Stutzerimonas</taxon>
    </lineage>
</organism>
<evidence type="ECO:0000256" key="1">
    <source>
        <dbReference type="ARBA" id="ARBA00022448"/>
    </source>
</evidence>
<dbReference type="PANTHER" id="PTHR43875">
    <property type="entry name" value="MALTODEXTRIN IMPORT ATP-BINDING PROTEIN MSMX"/>
    <property type="match status" value="1"/>
</dbReference>
<dbReference type="InterPro" id="IPR008995">
    <property type="entry name" value="Mo/tungstate-bd_C_term_dom"/>
</dbReference>
<dbReference type="PROSITE" id="PS50893">
    <property type="entry name" value="ABC_TRANSPORTER_2"/>
    <property type="match status" value="1"/>
</dbReference>
<dbReference type="eggNOG" id="COG3842">
    <property type="taxonomic scope" value="Bacteria"/>
</dbReference>
<dbReference type="PANTHER" id="PTHR43875:SF3">
    <property type="entry name" value="MALTOSE_MALTODEXTRIN IMPORT ATP-BINDING PROTEIN MALK"/>
    <property type="match status" value="1"/>
</dbReference>
<dbReference type="PROSITE" id="PS00211">
    <property type="entry name" value="ABC_TRANSPORTER_1"/>
    <property type="match status" value="1"/>
</dbReference>
<evidence type="ECO:0000256" key="3">
    <source>
        <dbReference type="ARBA" id="ARBA00022741"/>
    </source>
</evidence>
<accession>I4CT00</accession>
<feature type="domain" description="ABC transporter" evidence="5">
    <location>
        <begin position="4"/>
        <end position="234"/>
    </location>
</feature>
<dbReference type="InterPro" id="IPR015855">
    <property type="entry name" value="ABC_transpr_MalK-like"/>
</dbReference>
<dbReference type="InterPro" id="IPR017871">
    <property type="entry name" value="ABC_transporter-like_CS"/>
</dbReference>
<dbReference type="Pfam" id="PF08402">
    <property type="entry name" value="TOBE_2"/>
    <property type="match status" value="1"/>
</dbReference>
<dbReference type="InterPro" id="IPR003593">
    <property type="entry name" value="AAA+_ATPase"/>
</dbReference>
<dbReference type="InterPro" id="IPR012340">
    <property type="entry name" value="NA-bd_OB-fold"/>
</dbReference>
<dbReference type="Gene3D" id="2.40.50.140">
    <property type="entry name" value="Nucleic acid-binding proteins"/>
    <property type="match status" value="1"/>
</dbReference>
<evidence type="ECO:0000313" key="6">
    <source>
        <dbReference type="EMBL" id="AFM33207.1"/>
    </source>
</evidence>
<dbReference type="GO" id="GO:0016887">
    <property type="term" value="F:ATP hydrolysis activity"/>
    <property type="evidence" value="ECO:0007669"/>
    <property type="project" value="InterPro"/>
</dbReference>
<dbReference type="HOGENOM" id="CLU_000604_1_1_6"/>
<sequence>MADLKVHNLKKSFDGNDIIKGIDLDIRDREFVVFVGPSGCGKSTLLRLIAGLEEVSSGRIELDGRDITDVSPAKRDLAMVFQTYALYPHMTVRKNMSFALDLAGADKQEVARKIEAAARTLELEPLLERKPRQLSGGQRQRVAIGRAIVRNPKVFLFDEPLSNLDAALRVQMRLELSRLHQELQATMIYVTHDQVEAMTLADKVVVLNGGRIEQVGSPMELYHNPANLFVAGFLGTPKMGFLKGRASRVEASGCEVELDAGCRLFLPVSGATLKAGDPVTLGIRPEHLNRGSEGNCQLTVKADVSERLGSDTYCHVVTGNGEQLNMRIRGDFTPRYGESLSLTLEADHCHLFDSNGVAVGQSLQKAA</sequence>
<evidence type="ECO:0000313" key="7">
    <source>
        <dbReference type="Proteomes" id="UP000006063"/>
    </source>
</evidence>
<dbReference type="Proteomes" id="UP000006063">
    <property type="component" value="Chromosome"/>
</dbReference>
<dbReference type="EMBL" id="CP003677">
    <property type="protein sequence ID" value="AFM33207.1"/>
    <property type="molecule type" value="Genomic_DNA"/>
</dbReference>
<dbReference type="FunFam" id="3.40.50.300:FF:000042">
    <property type="entry name" value="Maltose/maltodextrin ABC transporter, ATP-binding protein"/>
    <property type="match status" value="1"/>
</dbReference>
<dbReference type="InterPro" id="IPR013611">
    <property type="entry name" value="Transp-assoc_OB_typ2"/>
</dbReference>
<name>I4CT00_STUST</name>
<dbReference type="GO" id="GO:1990060">
    <property type="term" value="C:maltose transport complex"/>
    <property type="evidence" value="ECO:0007669"/>
    <property type="project" value="TreeGrafter"/>
</dbReference>
<evidence type="ECO:0000259" key="5">
    <source>
        <dbReference type="PROSITE" id="PS50893"/>
    </source>
</evidence>
<dbReference type="SUPFAM" id="SSF50331">
    <property type="entry name" value="MOP-like"/>
    <property type="match status" value="1"/>
</dbReference>
<keyword evidence="1" id="KW-0813">Transport</keyword>
<dbReference type="CDD" id="cd03301">
    <property type="entry name" value="ABC_MalK_N"/>
    <property type="match status" value="1"/>
</dbReference>
<dbReference type="KEGG" id="psc:A458_09825"/>
<dbReference type="PATRIC" id="fig|1196835.3.peg.1972"/>
<reference evidence="6 7" key="1">
    <citation type="journal article" date="2012" name="J. Bacteriol.">
        <title>Complete Genome Sequence of the Naphthalene-Degrading Bacterium Pseudomonas stutzeri AN10 (CCUG 29243).</title>
        <authorList>
            <person name="Brunet-Galmes I."/>
            <person name="Busquets A."/>
            <person name="Pena A."/>
            <person name="Gomila M."/>
            <person name="Nogales B."/>
            <person name="Garcia-Valdes E."/>
            <person name="Lalucat J."/>
            <person name="Bennasar A."/>
            <person name="Bosch R."/>
        </authorList>
    </citation>
    <scope>NUCLEOTIDE SEQUENCE [LARGE SCALE GENOMIC DNA]</scope>
    <source>
        <strain evidence="6 7">CCUG 29243</strain>
    </source>
</reference>
<dbReference type="SUPFAM" id="SSF52540">
    <property type="entry name" value="P-loop containing nucleoside triphosphate hydrolases"/>
    <property type="match status" value="1"/>
</dbReference>
<dbReference type="GO" id="GO:0055052">
    <property type="term" value="C:ATP-binding cassette (ABC) transporter complex, substrate-binding subunit-containing"/>
    <property type="evidence" value="ECO:0007669"/>
    <property type="project" value="TreeGrafter"/>
</dbReference>